<evidence type="ECO:0000313" key="5">
    <source>
        <dbReference type="EMBL" id="OEK57410.1"/>
    </source>
</evidence>
<protein>
    <submittedName>
        <fullName evidence="4">General stress protein</fullName>
    </submittedName>
</protein>
<evidence type="ECO:0000313" key="7">
    <source>
        <dbReference type="Proteomes" id="UP001152422"/>
    </source>
</evidence>
<dbReference type="KEGG" id="seqo:SE1039_01830"/>
<gene>
    <name evidence="5" type="ORF">ASS94_05940</name>
    <name evidence="4" type="ORF">M4L89_06665</name>
</gene>
<dbReference type="Pfam" id="PF11181">
    <property type="entry name" value="YflT"/>
    <property type="match status" value="1"/>
</dbReference>
<dbReference type="EMBL" id="LNPX01000022">
    <property type="protein sequence ID" value="OEK57410.1"/>
    <property type="molecule type" value="Genomic_DNA"/>
</dbReference>
<dbReference type="RefSeq" id="WP_002506050.1">
    <property type="nucleotide sequence ID" value="NZ_CP013114.1"/>
</dbReference>
<accession>A0A1E5TJX5</accession>
<keyword evidence="7" id="KW-1185">Reference proteome</keyword>
<organism evidence="4 7">
    <name type="scientific">Staphylococcus equorum</name>
    <dbReference type="NCBI Taxonomy" id="246432"/>
    <lineage>
        <taxon>Bacteria</taxon>
        <taxon>Bacillati</taxon>
        <taxon>Bacillota</taxon>
        <taxon>Bacilli</taxon>
        <taxon>Bacillales</taxon>
        <taxon>Staphylococcaceae</taxon>
        <taxon>Staphylococcus</taxon>
    </lineage>
</organism>
<reference evidence="6" key="1">
    <citation type="submission" date="2015-11" db="EMBL/GenBank/DDBJ databases">
        <title>Genomic diversity of Staphylococcus saprophyticus strains from urinary tract infections, animal surfaces, and fermented foods.</title>
        <authorList>
            <person name="Wolfe B.E."/>
        </authorList>
    </citation>
    <scope>NUCLEOTIDE SEQUENCE [LARGE SCALE GENOMIC DNA]</scope>
    <source>
        <strain evidence="6">738_7</strain>
    </source>
</reference>
<dbReference type="GeneID" id="69846952"/>
<evidence type="ECO:0000259" key="3">
    <source>
        <dbReference type="Pfam" id="PF11181"/>
    </source>
</evidence>
<dbReference type="Proteomes" id="UP001152422">
    <property type="component" value="Unassembled WGS sequence"/>
</dbReference>
<feature type="domain" description="General stress protein 17M-like" evidence="3">
    <location>
        <begin position="6"/>
        <end position="94"/>
    </location>
</feature>
<comment type="similarity">
    <text evidence="1">Belongs to the UPF0355 family.</text>
</comment>
<evidence type="ECO:0000313" key="4">
    <source>
        <dbReference type="EMBL" id="MDG0845905.1"/>
    </source>
</evidence>
<evidence type="ECO:0000313" key="6">
    <source>
        <dbReference type="Proteomes" id="UP000095464"/>
    </source>
</evidence>
<name>A0A1E5TJX5_9STAP</name>
<dbReference type="EMBL" id="JAMBQA010000003">
    <property type="protein sequence ID" value="MDG0845905.1"/>
    <property type="molecule type" value="Genomic_DNA"/>
</dbReference>
<dbReference type="AlphaFoldDB" id="A0A1E5TJX5"/>
<comment type="caution">
    <text evidence="4">The sequence shown here is derived from an EMBL/GenBank/DDBJ whole genome shotgun (WGS) entry which is preliminary data.</text>
</comment>
<dbReference type="InterPro" id="IPR025889">
    <property type="entry name" value="GSP17M-like_dom"/>
</dbReference>
<proteinExistence type="inferred from homology"/>
<reference evidence="4" key="3">
    <citation type="submission" date="2022-05" db="EMBL/GenBank/DDBJ databases">
        <title>Comparative genomics of Staphylococcus equorum isolates.</title>
        <authorList>
            <person name="Luelf R.H."/>
        </authorList>
    </citation>
    <scope>NUCLEOTIDE SEQUENCE</scope>
    <source>
        <strain evidence="4">TMW 2.2497</strain>
    </source>
</reference>
<sequence>MTDFTIVQNEEELLQKVKEKVSEGYDESELSVLSRTKLHIDELHNSEVSLIATSGSFSDKIAKIMTGEDGEEVVLSHYDITDDEKEHYKKEILNDKYIIVAARDTSSHEEVEKTNAAYESESVVGHHYAEESNGPKS</sequence>
<reference evidence="5" key="2">
    <citation type="submission" date="2015-11" db="EMBL/GenBank/DDBJ databases">
        <authorList>
            <person name="Wolfe B.E."/>
        </authorList>
    </citation>
    <scope>NUCLEOTIDE SEQUENCE</scope>
    <source>
        <strain evidence="5">738_7</strain>
    </source>
</reference>
<dbReference type="Proteomes" id="UP000095464">
    <property type="component" value="Unassembled WGS sequence"/>
</dbReference>
<evidence type="ECO:0000256" key="1">
    <source>
        <dbReference type="ARBA" id="ARBA00008128"/>
    </source>
</evidence>
<feature type="region of interest" description="Disordered" evidence="2">
    <location>
        <begin position="105"/>
        <end position="137"/>
    </location>
</feature>
<evidence type="ECO:0000256" key="2">
    <source>
        <dbReference type="SAM" id="MobiDB-lite"/>
    </source>
</evidence>